<evidence type="ECO:0000256" key="1">
    <source>
        <dbReference type="SAM" id="MobiDB-lite"/>
    </source>
</evidence>
<dbReference type="PROSITE" id="PS50104">
    <property type="entry name" value="TIR"/>
    <property type="match status" value="1"/>
</dbReference>
<dbReference type="AlphaFoldDB" id="A0A8B6D0D0"/>
<feature type="domain" description="TIR" evidence="3">
    <location>
        <begin position="364"/>
        <end position="496"/>
    </location>
</feature>
<dbReference type="Pfam" id="PF13676">
    <property type="entry name" value="TIR_2"/>
    <property type="match status" value="1"/>
</dbReference>
<dbReference type="PROSITE" id="PS50017">
    <property type="entry name" value="DEATH_DOMAIN"/>
    <property type="match status" value="1"/>
</dbReference>
<evidence type="ECO:0000313" key="5">
    <source>
        <dbReference type="Proteomes" id="UP000596742"/>
    </source>
</evidence>
<evidence type="ECO:0000313" key="4">
    <source>
        <dbReference type="EMBL" id="VDI12069.1"/>
    </source>
</evidence>
<protein>
    <recommendedName>
        <fullName evidence="6">Myeloid differentiation factor 88</fullName>
    </recommendedName>
</protein>
<dbReference type="Gene3D" id="1.10.533.10">
    <property type="entry name" value="Death Domain, Fas"/>
    <property type="match status" value="1"/>
</dbReference>
<keyword evidence="5" id="KW-1185">Reference proteome</keyword>
<gene>
    <name evidence="4" type="ORF">MGAL_10B082218</name>
</gene>
<dbReference type="EMBL" id="UYJE01002580">
    <property type="protein sequence ID" value="VDI12069.1"/>
    <property type="molecule type" value="Genomic_DNA"/>
</dbReference>
<dbReference type="InterPro" id="IPR000157">
    <property type="entry name" value="TIR_dom"/>
</dbReference>
<dbReference type="GO" id="GO:0007165">
    <property type="term" value="P:signal transduction"/>
    <property type="evidence" value="ECO:0007669"/>
    <property type="project" value="InterPro"/>
</dbReference>
<dbReference type="InterPro" id="IPR011029">
    <property type="entry name" value="DEATH-like_dom_sf"/>
</dbReference>
<feature type="region of interest" description="Disordered" evidence="1">
    <location>
        <begin position="689"/>
        <end position="757"/>
    </location>
</feature>
<evidence type="ECO:0000259" key="3">
    <source>
        <dbReference type="PROSITE" id="PS50104"/>
    </source>
</evidence>
<dbReference type="InterPro" id="IPR000488">
    <property type="entry name" value="Death_dom"/>
</dbReference>
<comment type="caution">
    <text evidence="4">The sequence shown here is derived from an EMBL/GenBank/DDBJ whole genome shotgun (WGS) entry which is preliminary data.</text>
</comment>
<dbReference type="InterPro" id="IPR035897">
    <property type="entry name" value="Toll_tir_struct_dom_sf"/>
</dbReference>
<dbReference type="Proteomes" id="UP000596742">
    <property type="component" value="Unassembled WGS sequence"/>
</dbReference>
<feature type="domain" description="Death" evidence="2">
    <location>
        <begin position="50"/>
        <end position="109"/>
    </location>
</feature>
<dbReference type="OrthoDB" id="10037120at2759"/>
<organism evidence="4 5">
    <name type="scientific">Mytilus galloprovincialis</name>
    <name type="common">Mediterranean mussel</name>
    <dbReference type="NCBI Taxonomy" id="29158"/>
    <lineage>
        <taxon>Eukaryota</taxon>
        <taxon>Metazoa</taxon>
        <taxon>Spiralia</taxon>
        <taxon>Lophotrochozoa</taxon>
        <taxon>Mollusca</taxon>
        <taxon>Bivalvia</taxon>
        <taxon>Autobranchia</taxon>
        <taxon>Pteriomorphia</taxon>
        <taxon>Mytilida</taxon>
        <taxon>Mytiloidea</taxon>
        <taxon>Mytilidae</taxon>
        <taxon>Mytilinae</taxon>
        <taxon>Mytilus</taxon>
    </lineage>
</organism>
<feature type="compositionally biased region" description="Polar residues" evidence="1">
    <location>
        <begin position="697"/>
        <end position="719"/>
    </location>
</feature>
<evidence type="ECO:0008006" key="6">
    <source>
        <dbReference type="Google" id="ProtNLM"/>
    </source>
</evidence>
<feature type="compositionally biased region" description="Low complexity" evidence="1">
    <location>
        <begin position="726"/>
        <end position="742"/>
    </location>
</feature>
<feature type="region of interest" description="Disordered" evidence="1">
    <location>
        <begin position="630"/>
        <end position="654"/>
    </location>
</feature>
<sequence length="884" mass="98528">MGEGVHLPEEYHDLPIRILSPSTRRLMSIHLDPPAVIPSSNGVLGDMSGLAELAGFEFCHIRYFETKYSRTFACLEEWGLRHSGTLGNLLKNLVIMERFDCLSEIKDSVLRDIKSHIKRTTQNSETVLNIGNIDNENNLDSITGCKTVTSLNTDLKIVGENNLSDNGLPLLNTEKKVIGENNFSDNCLPSLNTDKNVFGENNLSDNCSIQEDEGYRTCSLNDEELQSLINGNENEAVNLQPNFENTISRVSSENTISRVSSENTISIVSCENTSNITDHNRNESTKLAKITNTEDIEINVRCAVEKRKCETVENNKLKKLDNAEYTRRSICADDGIRYLLPRPVSPVYEDDGFLTTDDREGFLKKYSACICCADENINLANDIILKYKDQNADFFLPQEALLSGKYEFETLAEVIETRCDSRLIVILSKHYLTSPACVFATQFVKTLDPDAKRRKIIPVLLDEDVSYPRVLRGISSIKARRLKFGHAFWNLLSSSLRLKKVINDEENVNNDNNYNMNSFDKTDQFCSHKQSDADQPMEKSERNNAVQQQMDHSNSTEKMSCVLTYDFPSEKSVASAACCDLPSGASGICPREQYASLATGKKDKKNPGLKTLRRIMKSLNIIDRKPKLQYTKRSHSTGEAIPPPLHEHVEPRSHSTIVPPTTYCSDELAHTCSSPVFNICHTESELTLSSDSDTLSGPNSTNNLSSCEYSETKNNFSNDLQKLNKKSNTNSSSQSSGQNILSPNIELLSPKDLSTETNNLDSTARQISSDDNVIPDTGSTSYDTTSILSGITSSDNNSIVSNSRKASLDNCSYASSFRQMKFGNDSRQTSFESNRSTSFDGNSMTSIEDNMAADKQTGFLSCEQMVNSDKGTRRRSGVVFEIML</sequence>
<evidence type="ECO:0000259" key="2">
    <source>
        <dbReference type="PROSITE" id="PS50017"/>
    </source>
</evidence>
<dbReference type="Gene3D" id="3.40.50.10140">
    <property type="entry name" value="Toll/interleukin-1 receptor homology (TIR) domain"/>
    <property type="match status" value="1"/>
</dbReference>
<dbReference type="SUPFAM" id="SSF47986">
    <property type="entry name" value="DEATH domain"/>
    <property type="match status" value="1"/>
</dbReference>
<proteinExistence type="predicted"/>
<name>A0A8B6D0D0_MYTGA</name>
<reference evidence="4" key="1">
    <citation type="submission" date="2018-11" db="EMBL/GenBank/DDBJ databases">
        <authorList>
            <person name="Alioto T."/>
            <person name="Alioto T."/>
        </authorList>
    </citation>
    <scope>NUCLEOTIDE SEQUENCE</scope>
</reference>
<accession>A0A8B6D0D0</accession>
<dbReference type="SMART" id="SM00005">
    <property type="entry name" value="DEATH"/>
    <property type="match status" value="1"/>
</dbReference>
<dbReference type="SUPFAM" id="SSF52200">
    <property type="entry name" value="Toll/Interleukin receptor TIR domain"/>
    <property type="match status" value="1"/>
</dbReference>